<proteinExistence type="predicted"/>
<keyword evidence="2" id="KW-1185">Reference proteome</keyword>
<dbReference type="Proteomes" id="UP000054166">
    <property type="component" value="Unassembled WGS sequence"/>
</dbReference>
<name>A0A0C3F3J0_PILCF</name>
<reference evidence="1 2" key="1">
    <citation type="submission" date="2014-04" db="EMBL/GenBank/DDBJ databases">
        <authorList>
            <consortium name="DOE Joint Genome Institute"/>
            <person name="Kuo A."/>
            <person name="Tarkka M."/>
            <person name="Buscot F."/>
            <person name="Kohler A."/>
            <person name="Nagy L.G."/>
            <person name="Floudas D."/>
            <person name="Copeland A."/>
            <person name="Barry K.W."/>
            <person name="Cichocki N."/>
            <person name="Veneault-Fourrey C."/>
            <person name="LaButti K."/>
            <person name="Lindquist E.A."/>
            <person name="Lipzen A."/>
            <person name="Lundell T."/>
            <person name="Morin E."/>
            <person name="Murat C."/>
            <person name="Sun H."/>
            <person name="Tunlid A."/>
            <person name="Henrissat B."/>
            <person name="Grigoriev I.V."/>
            <person name="Hibbett D.S."/>
            <person name="Martin F."/>
            <person name="Nordberg H.P."/>
            <person name="Cantor M.N."/>
            <person name="Hua S.X."/>
        </authorList>
    </citation>
    <scope>NUCLEOTIDE SEQUENCE [LARGE SCALE GENOMIC DNA]</scope>
    <source>
        <strain evidence="1 2">F 1598</strain>
    </source>
</reference>
<protein>
    <submittedName>
        <fullName evidence="1">Uncharacterized protein</fullName>
    </submittedName>
</protein>
<gene>
    <name evidence="1" type="ORF">PILCRDRAFT_90210</name>
</gene>
<dbReference type="OrthoDB" id="3269456at2759"/>
<evidence type="ECO:0000313" key="2">
    <source>
        <dbReference type="Proteomes" id="UP000054166"/>
    </source>
</evidence>
<evidence type="ECO:0000313" key="1">
    <source>
        <dbReference type="EMBL" id="KIM79340.1"/>
    </source>
</evidence>
<sequence>MNDTYNYSKAAKKLGDMMAEQVKGDDGSYQLSQFVNNNHLQQNARVVKYEYPTTWRLIYKGGGTENAEVVLRFQGAITQKDLPPITNKPKDAHRSIYMQQSDGILEHWQPSTFTEHLVIDTSNRYLTSCCQNPSTKSLAFHHLVDPNGILADIAIGDLIHTKENDVKHFEWYPNKEEGQEK</sequence>
<dbReference type="InParanoid" id="A0A0C3F3J0"/>
<organism evidence="1 2">
    <name type="scientific">Piloderma croceum (strain F 1598)</name>
    <dbReference type="NCBI Taxonomy" id="765440"/>
    <lineage>
        <taxon>Eukaryota</taxon>
        <taxon>Fungi</taxon>
        <taxon>Dikarya</taxon>
        <taxon>Basidiomycota</taxon>
        <taxon>Agaricomycotina</taxon>
        <taxon>Agaricomycetes</taxon>
        <taxon>Agaricomycetidae</taxon>
        <taxon>Atheliales</taxon>
        <taxon>Atheliaceae</taxon>
        <taxon>Piloderma</taxon>
    </lineage>
</organism>
<dbReference type="HOGENOM" id="CLU_1489535_0_0_1"/>
<accession>A0A0C3F3J0</accession>
<reference evidence="2" key="2">
    <citation type="submission" date="2015-01" db="EMBL/GenBank/DDBJ databases">
        <title>Evolutionary Origins and Diversification of the Mycorrhizal Mutualists.</title>
        <authorList>
            <consortium name="DOE Joint Genome Institute"/>
            <consortium name="Mycorrhizal Genomics Consortium"/>
            <person name="Kohler A."/>
            <person name="Kuo A."/>
            <person name="Nagy L.G."/>
            <person name="Floudas D."/>
            <person name="Copeland A."/>
            <person name="Barry K.W."/>
            <person name="Cichocki N."/>
            <person name="Veneault-Fourrey C."/>
            <person name="LaButti K."/>
            <person name="Lindquist E.A."/>
            <person name="Lipzen A."/>
            <person name="Lundell T."/>
            <person name="Morin E."/>
            <person name="Murat C."/>
            <person name="Riley R."/>
            <person name="Ohm R."/>
            <person name="Sun H."/>
            <person name="Tunlid A."/>
            <person name="Henrissat B."/>
            <person name="Grigoriev I.V."/>
            <person name="Hibbett D.S."/>
            <person name="Martin F."/>
        </authorList>
    </citation>
    <scope>NUCLEOTIDE SEQUENCE [LARGE SCALE GENOMIC DNA]</scope>
    <source>
        <strain evidence="2">F 1598</strain>
    </source>
</reference>
<dbReference type="AlphaFoldDB" id="A0A0C3F3J0"/>
<dbReference type="EMBL" id="KN833010">
    <property type="protein sequence ID" value="KIM79340.1"/>
    <property type="molecule type" value="Genomic_DNA"/>
</dbReference>